<dbReference type="SUPFAM" id="SSF57716">
    <property type="entry name" value="Glucocorticoid receptor-like (DNA-binding domain)"/>
    <property type="match status" value="1"/>
</dbReference>
<dbReference type="PANTHER" id="PTHR33823:SF4">
    <property type="entry name" value="GENERAL STRESS PROTEIN 16O"/>
    <property type="match status" value="1"/>
</dbReference>
<dbReference type="EMBL" id="CP147404">
    <property type="protein sequence ID" value="WXB94129.1"/>
    <property type="molecule type" value="Genomic_DNA"/>
</dbReference>
<keyword evidence="8" id="KW-1185">Reference proteome</keyword>
<feature type="domain" description="Zinc finger DksA/TraR C4-type" evidence="6">
    <location>
        <begin position="89"/>
        <end position="117"/>
    </location>
</feature>
<evidence type="ECO:0000259" key="6">
    <source>
        <dbReference type="Pfam" id="PF01258"/>
    </source>
</evidence>
<dbReference type="InterPro" id="IPR037187">
    <property type="entry name" value="DnaK_N"/>
</dbReference>
<proteinExistence type="predicted"/>
<evidence type="ECO:0000256" key="3">
    <source>
        <dbReference type="ARBA" id="ARBA00022833"/>
    </source>
</evidence>
<dbReference type="Proteomes" id="UP001387364">
    <property type="component" value="Chromosome"/>
</dbReference>
<feature type="compositionally biased region" description="Basic and acidic residues" evidence="5">
    <location>
        <begin position="31"/>
        <end position="42"/>
    </location>
</feature>
<dbReference type="RefSeq" id="WP_338753742.1">
    <property type="nucleotide sequence ID" value="NZ_CP147404.1"/>
</dbReference>
<feature type="zinc finger region" description="dksA C4-type" evidence="4">
    <location>
        <begin position="94"/>
        <end position="118"/>
    </location>
</feature>
<gene>
    <name evidence="7" type="ORF">WDJ61_05740</name>
</gene>
<keyword evidence="2" id="KW-0863">Zinc-finger</keyword>
<feature type="region of interest" description="Disordered" evidence="5">
    <location>
        <begin position="227"/>
        <end position="254"/>
    </location>
</feature>
<feature type="compositionally biased region" description="Basic and acidic residues" evidence="5">
    <location>
        <begin position="241"/>
        <end position="254"/>
    </location>
</feature>
<evidence type="ECO:0000256" key="5">
    <source>
        <dbReference type="SAM" id="MobiDB-lite"/>
    </source>
</evidence>
<feature type="region of interest" description="Disordered" evidence="5">
    <location>
        <begin position="31"/>
        <end position="57"/>
    </location>
</feature>
<dbReference type="Pfam" id="PF01258">
    <property type="entry name" value="zf-dskA_traR"/>
    <property type="match status" value="1"/>
</dbReference>
<dbReference type="Gene3D" id="1.20.120.910">
    <property type="entry name" value="DksA, coiled-coil domain"/>
    <property type="match status" value="1"/>
</dbReference>
<keyword evidence="1" id="KW-0479">Metal-binding</keyword>
<dbReference type="PANTHER" id="PTHR33823">
    <property type="entry name" value="RNA POLYMERASE-BINDING TRANSCRIPTION FACTOR DKSA-RELATED"/>
    <property type="match status" value="1"/>
</dbReference>
<name>A0ABZ2N9B0_9BACI</name>
<evidence type="ECO:0000313" key="7">
    <source>
        <dbReference type="EMBL" id="WXB94129.1"/>
    </source>
</evidence>
<evidence type="ECO:0000313" key="8">
    <source>
        <dbReference type="Proteomes" id="UP001387364"/>
    </source>
</evidence>
<organism evidence="7 8">
    <name type="scientific">Bacillus kandeliae</name>
    <dbReference type="NCBI Taxonomy" id="3129297"/>
    <lineage>
        <taxon>Bacteria</taxon>
        <taxon>Bacillati</taxon>
        <taxon>Bacillota</taxon>
        <taxon>Bacilli</taxon>
        <taxon>Bacillales</taxon>
        <taxon>Bacillaceae</taxon>
        <taxon>Bacillus</taxon>
    </lineage>
</organism>
<reference evidence="7 8" key="1">
    <citation type="submission" date="2024-02" db="EMBL/GenBank/DDBJ databases">
        <title>Seven novel Bacillus-like species.</title>
        <authorList>
            <person name="Liu G."/>
        </authorList>
    </citation>
    <scope>NUCLEOTIDE SEQUENCE [LARGE SCALE GENOMIC DNA]</scope>
    <source>
        <strain evidence="7 8">FJAT-52991</strain>
    </source>
</reference>
<protein>
    <submittedName>
        <fullName evidence="7">YteA family sporulation protein</fullName>
    </submittedName>
</protein>
<dbReference type="PROSITE" id="PS51128">
    <property type="entry name" value="ZF_DKSA_2"/>
    <property type="match status" value="1"/>
</dbReference>
<sequence>MLTAEKLSAFQSQLMIEKQELEHRLQDHGHFGLERSHPHDSMGELSSYDNHPGDEGTELYEREKDLALNEHEQYELANINRALQAIEEGTYGTCIVCGQDIPMARLEALPSTVYCIEHTPDRTISRHRPVEEEVLTPPFGQFEYDDHPNESVVYDAEDAWQEVANWGTSESPSDFVNSPADYDHMYIESDENIGYVEEYENFVGVDMEGKNLTIYPNKQHERYEEELDEEGIMTSFGDLPPYEREPYTERKRDQ</sequence>
<evidence type="ECO:0000256" key="4">
    <source>
        <dbReference type="PROSITE-ProRule" id="PRU00510"/>
    </source>
</evidence>
<dbReference type="NCBIfam" id="TIGR02890">
    <property type="entry name" value="bacill_yteA"/>
    <property type="match status" value="1"/>
</dbReference>
<dbReference type="InterPro" id="IPR014240">
    <property type="entry name" value="YteA"/>
</dbReference>
<evidence type="ECO:0000256" key="2">
    <source>
        <dbReference type="ARBA" id="ARBA00022771"/>
    </source>
</evidence>
<accession>A0ABZ2N9B0</accession>
<keyword evidence="3" id="KW-0862">Zinc</keyword>
<dbReference type="SUPFAM" id="SSF109635">
    <property type="entry name" value="DnaK suppressor protein DksA, alpha-hairpin domain"/>
    <property type="match status" value="1"/>
</dbReference>
<dbReference type="InterPro" id="IPR000962">
    <property type="entry name" value="Znf_DskA_TraR"/>
</dbReference>
<evidence type="ECO:0000256" key="1">
    <source>
        <dbReference type="ARBA" id="ARBA00022723"/>
    </source>
</evidence>